<keyword evidence="3" id="KW-1185">Reference proteome</keyword>
<dbReference type="InterPro" id="IPR025150">
    <property type="entry name" value="GH123_cat"/>
</dbReference>
<organism evidence="2 3">
    <name type="scientific">Paenibacillus aestuarii</name>
    <dbReference type="NCBI Taxonomy" id="516965"/>
    <lineage>
        <taxon>Bacteria</taxon>
        <taxon>Bacillati</taxon>
        <taxon>Bacillota</taxon>
        <taxon>Bacilli</taxon>
        <taxon>Bacillales</taxon>
        <taxon>Paenibacillaceae</taxon>
        <taxon>Paenibacillus</taxon>
    </lineage>
</organism>
<feature type="domain" description="Glycoside hydrolase 123 catalytic" evidence="1">
    <location>
        <begin position="173"/>
        <end position="502"/>
    </location>
</feature>
<dbReference type="RefSeq" id="WP_270885650.1">
    <property type="nucleotide sequence ID" value="NZ_JAQFVF010000089.1"/>
</dbReference>
<evidence type="ECO:0000313" key="3">
    <source>
        <dbReference type="Proteomes" id="UP001596044"/>
    </source>
</evidence>
<dbReference type="Proteomes" id="UP001596044">
    <property type="component" value="Unassembled WGS sequence"/>
</dbReference>
<dbReference type="EMBL" id="JBHSMJ010000025">
    <property type="protein sequence ID" value="MFC5450361.1"/>
    <property type="molecule type" value="Genomic_DNA"/>
</dbReference>
<evidence type="ECO:0000259" key="1">
    <source>
        <dbReference type="Pfam" id="PF13320"/>
    </source>
</evidence>
<gene>
    <name evidence="2" type="ORF">ACFPOG_19090</name>
</gene>
<protein>
    <submittedName>
        <fullName evidence="2">DUF4091 domain-containing protein</fullName>
    </submittedName>
</protein>
<dbReference type="Pfam" id="PF13320">
    <property type="entry name" value="GH123_cat"/>
    <property type="match status" value="1"/>
</dbReference>
<reference evidence="3" key="1">
    <citation type="journal article" date="2019" name="Int. J. Syst. Evol. Microbiol.">
        <title>The Global Catalogue of Microorganisms (GCM) 10K type strain sequencing project: providing services to taxonomists for standard genome sequencing and annotation.</title>
        <authorList>
            <consortium name="The Broad Institute Genomics Platform"/>
            <consortium name="The Broad Institute Genome Sequencing Center for Infectious Disease"/>
            <person name="Wu L."/>
            <person name="Ma J."/>
        </authorList>
    </citation>
    <scope>NUCLEOTIDE SEQUENCE [LARGE SCALE GENOMIC DNA]</scope>
    <source>
        <strain evidence="3">KACC 11904</strain>
    </source>
</reference>
<evidence type="ECO:0000313" key="2">
    <source>
        <dbReference type="EMBL" id="MFC5450361.1"/>
    </source>
</evidence>
<comment type="caution">
    <text evidence="2">The sequence shown here is derived from an EMBL/GenBank/DDBJ whole genome shotgun (WGS) entry which is preliminary data.</text>
</comment>
<sequence length="555" mass="63136">MSKPLIELRCFNSLAKVLASRQEPDSRYRIDKATALSNEVFSFQIAYRAEQLLKGIRFTVQSSLSDAVTVRRVGLAPSELPCYDDHDGYVINDQPGLFPDPLYPLDPKGESALPGSWNAVWVTVELADRFSAGVYPIEVQLHGAEGQLLGAQRIELQVLNASLPKQKLIRTEWFHTDCLAVYYNVDVFSEGHWELIEQYAQTAVKMGINMLLTPLFTPPLDTEIGGERPTVQLIGVARSAQGYAFDFSLLQRWIAMGERCGLQYFEFSHLFTQWGAQFAPKVMAVEGGELKRIFGWETDASGAEYGQFLEALLPELDRFIREAGIQERVFFHVSDEPGLQHLDSYKQASARLRAFLADYPTFDALSNYEFYGHGLVKTPVVASDHIEPFLAHGVQNLWTYYCCAQYKQVSNRFFAFPSERNRVIGFQLYKFNIRGFLHWGYNFWHSQYSRKPLNPFVQTDADRAFPSGDAFLVYPGDAGPIESIRMQVFYEALQDLRALELLETLIGCERTIALIEEDLESPLTFSEYPHDPSWLVIKREKINRLIAQEQSGFSG</sequence>
<proteinExistence type="predicted"/>
<accession>A0ABW0KCY0</accession>
<name>A0ABW0KCY0_9BACL</name>